<comment type="pathway">
    <text evidence="5">Cofactor biosynthesis; nicotinate biosynthesis; nicotinate from nicotinamide: step 1/1.</text>
</comment>
<dbReference type="GO" id="GO:0046872">
    <property type="term" value="F:metal ion binding"/>
    <property type="evidence" value="ECO:0007669"/>
    <property type="project" value="UniProtKB-KW"/>
</dbReference>
<evidence type="ECO:0000313" key="9">
    <source>
        <dbReference type="EMBL" id="ADG98283.1"/>
    </source>
</evidence>
<evidence type="ECO:0000256" key="1">
    <source>
        <dbReference type="ARBA" id="ARBA00006336"/>
    </source>
</evidence>
<sequence>MATALIVVDVQNDFCEGGALAVAGGSAVAAGLAELLRSPGRGGHDLVVATRDWHIDPGAHFSATPDYVHSWPPHCRAGSPGAELRPELADARFDAVFDKGHHSAAYSGFEGSDQSGTALEAWLRERDVGGVDVVGVATDFCVAATALDAAKAGFATRVLLDRCAAVRPQAVPRTRQKLARHGVVLL</sequence>
<keyword evidence="4 9" id="KW-0378">Hydrolase</keyword>
<accession>D6Z8K3</accession>
<evidence type="ECO:0000313" key="10">
    <source>
        <dbReference type="Proteomes" id="UP000002247"/>
    </source>
</evidence>
<dbReference type="RefSeq" id="WP_013138736.1">
    <property type="nucleotide sequence ID" value="NC_014168.1"/>
</dbReference>
<dbReference type="STRING" id="640132.Srot_1823"/>
<dbReference type="PANTHER" id="PTHR11080:SF2">
    <property type="entry name" value="LD05707P"/>
    <property type="match status" value="1"/>
</dbReference>
<evidence type="ECO:0000259" key="8">
    <source>
        <dbReference type="Pfam" id="PF00857"/>
    </source>
</evidence>
<dbReference type="GO" id="GO:0008936">
    <property type="term" value="F:nicotinamidase activity"/>
    <property type="evidence" value="ECO:0007669"/>
    <property type="project" value="UniProtKB-EC"/>
</dbReference>
<dbReference type="Proteomes" id="UP000002247">
    <property type="component" value="Chromosome"/>
</dbReference>
<protein>
    <recommendedName>
        <fullName evidence="6">nicotinamidase</fullName>
        <ecNumber evidence="6">3.5.1.19</ecNumber>
    </recommendedName>
    <alternativeName>
        <fullName evidence="7">Nicotinamide deamidase</fullName>
    </alternativeName>
</protein>
<dbReference type="GO" id="GO:0019363">
    <property type="term" value="P:pyridine nucleotide biosynthetic process"/>
    <property type="evidence" value="ECO:0007669"/>
    <property type="project" value="UniProtKB-KW"/>
</dbReference>
<dbReference type="Gene3D" id="3.40.50.850">
    <property type="entry name" value="Isochorismatase-like"/>
    <property type="match status" value="1"/>
</dbReference>
<keyword evidence="3" id="KW-0479">Metal-binding</keyword>
<evidence type="ECO:0000256" key="5">
    <source>
        <dbReference type="ARBA" id="ARBA00037900"/>
    </source>
</evidence>
<reference evidence="9 10" key="1">
    <citation type="journal article" date="2010" name="Stand. Genomic Sci.">
        <title>Complete genome sequence of Segniliparus rotundus type strain (CDC 1076).</title>
        <authorList>
            <person name="Sikorski J."/>
            <person name="Lapidus A."/>
            <person name="Copeland A."/>
            <person name="Misra M."/>
            <person name="Glavina Del Rio T."/>
            <person name="Nolan M."/>
            <person name="Lucas S."/>
            <person name="Chen F."/>
            <person name="Tice H."/>
            <person name="Cheng J.F."/>
            <person name="Jando M."/>
            <person name="Schneider S."/>
            <person name="Bruce D."/>
            <person name="Goodwin L."/>
            <person name="Pitluck S."/>
            <person name="Liolios K."/>
            <person name="Mikhailova N."/>
            <person name="Pati A."/>
            <person name="Ivanova N."/>
            <person name="Mavromatis K."/>
            <person name="Chen A."/>
            <person name="Palaniappan K."/>
            <person name="Chertkov O."/>
            <person name="Land M."/>
            <person name="Hauser L."/>
            <person name="Chang Y.J."/>
            <person name="Jeffries C.D."/>
            <person name="Brettin T."/>
            <person name="Detter J.C."/>
            <person name="Han C."/>
            <person name="Rohde M."/>
            <person name="Goker M."/>
            <person name="Bristow J."/>
            <person name="Eisen J.A."/>
            <person name="Markowitz V."/>
            <person name="Hugenholtz P."/>
            <person name="Kyrpides N.C."/>
            <person name="Klenk H.P."/>
        </authorList>
    </citation>
    <scope>NUCLEOTIDE SEQUENCE [LARGE SCALE GENOMIC DNA]</scope>
    <source>
        <strain evidence="10">ATCC BAA-972 / CDC 1076 / CIP 108378 / DSM 44985 / JCM 13578</strain>
    </source>
</reference>
<dbReference type="OrthoDB" id="9791276at2"/>
<evidence type="ECO:0000256" key="6">
    <source>
        <dbReference type="ARBA" id="ARBA00039017"/>
    </source>
</evidence>
<dbReference type="Pfam" id="PF00857">
    <property type="entry name" value="Isochorismatase"/>
    <property type="match status" value="1"/>
</dbReference>
<dbReference type="HOGENOM" id="CLU_068979_13_2_11"/>
<dbReference type="InterPro" id="IPR036380">
    <property type="entry name" value="Isochorismatase-like_sf"/>
</dbReference>
<dbReference type="KEGG" id="srt:Srot_1823"/>
<comment type="similarity">
    <text evidence="1">Belongs to the isochorismatase family.</text>
</comment>
<feature type="domain" description="Isochorismatase-like" evidence="8">
    <location>
        <begin position="3"/>
        <end position="170"/>
    </location>
</feature>
<dbReference type="AlphaFoldDB" id="D6Z8K3"/>
<dbReference type="EMBL" id="CP001958">
    <property type="protein sequence ID" value="ADG98283.1"/>
    <property type="molecule type" value="Genomic_DNA"/>
</dbReference>
<dbReference type="InterPro" id="IPR052347">
    <property type="entry name" value="Isochorismatase_Nicotinamidase"/>
</dbReference>
<evidence type="ECO:0000256" key="3">
    <source>
        <dbReference type="ARBA" id="ARBA00022723"/>
    </source>
</evidence>
<evidence type="ECO:0000256" key="7">
    <source>
        <dbReference type="ARBA" id="ARBA00043224"/>
    </source>
</evidence>
<organism evidence="9 10">
    <name type="scientific">Segniliparus rotundus (strain ATCC BAA-972 / CDC 1076 / CIP 108378 / DSM 44985 / JCM 13578)</name>
    <dbReference type="NCBI Taxonomy" id="640132"/>
    <lineage>
        <taxon>Bacteria</taxon>
        <taxon>Bacillati</taxon>
        <taxon>Actinomycetota</taxon>
        <taxon>Actinomycetes</taxon>
        <taxon>Mycobacteriales</taxon>
        <taxon>Segniliparaceae</taxon>
        <taxon>Segniliparus</taxon>
    </lineage>
</organism>
<dbReference type="SUPFAM" id="SSF52499">
    <property type="entry name" value="Isochorismatase-like hydrolases"/>
    <property type="match status" value="1"/>
</dbReference>
<keyword evidence="10" id="KW-1185">Reference proteome</keyword>
<dbReference type="EC" id="3.5.1.19" evidence="6"/>
<dbReference type="eggNOG" id="COG1335">
    <property type="taxonomic scope" value="Bacteria"/>
</dbReference>
<keyword evidence="2" id="KW-0662">Pyridine nucleotide biosynthesis</keyword>
<proteinExistence type="inferred from homology"/>
<dbReference type="PANTHER" id="PTHR11080">
    <property type="entry name" value="PYRAZINAMIDASE/NICOTINAMIDASE"/>
    <property type="match status" value="1"/>
</dbReference>
<name>D6Z8K3_SEGRD</name>
<evidence type="ECO:0000256" key="4">
    <source>
        <dbReference type="ARBA" id="ARBA00022801"/>
    </source>
</evidence>
<gene>
    <name evidence="9" type="ordered locus">Srot_1823</name>
</gene>
<dbReference type="InterPro" id="IPR000868">
    <property type="entry name" value="Isochorismatase-like_dom"/>
</dbReference>
<evidence type="ECO:0000256" key="2">
    <source>
        <dbReference type="ARBA" id="ARBA00022642"/>
    </source>
</evidence>